<organism evidence="3 4">
    <name type="scientific">Solibaculum intestinale</name>
    <dbReference type="NCBI Taxonomy" id="3133165"/>
    <lineage>
        <taxon>Bacteria</taxon>
        <taxon>Bacillati</taxon>
        <taxon>Bacillota</taxon>
        <taxon>Clostridia</taxon>
        <taxon>Eubacteriales</taxon>
        <taxon>Oscillospiraceae</taxon>
        <taxon>Solibaculum</taxon>
    </lineage>
</organism>
<feature type="non-terminal residue" evidence="3">
    <location>
        <position position="1"/>
    </location>
</feature>
<protein>
    <submittedName>
        <fullName evidence="3">RHS repeat-associated core domain-containing protein</fullName>
    </submittedName>
</protein>
<comment type="caution">
    <text evidence="3">The sequence shown here is derived from an EMBL/GenBank/DDBJ whole genome shotgun (WGS) entry which is preliminary data.</text>
</comment>
<keyword evidence="4" id="KW-1185">Reference proteome</keyword>
<reference evidence="3 4" key="1">
    <citation type="submission" date="2024-03" db="EMBL/GenBank/DDBJ databases">
        <title>Human intestinal bacterial collection.</title>
        <authorList>
            <person name="Pauvert C."/>
            <person name="Hitch T.C.A."/>
            <person name="Clavel T."/>
        </authorList>
    </citation>
    <scope>NUCLEOTIDE SEQUENCE [LARGE SCALE GENOMIC DNA]</scope>
    <source>
        <strain evidence="3 4">CLA-JM-H44</strain>
    </source>
</reference>
<dbReference type="EMBL" id="JBBMFD010000001">
    <property type="protein sequence ID" value="MEQ2439623.1"/>
    <property type="molecule type" value="Genomic_DNA"/>
</dbReference>
<proteinExistence type="predicted"/>
<dbReference type="InterPro" id="IPR022385">
    <property type="entry name" value="Rhs_assc_core"/>
</dbReference>
<name>A0ABV1DX46_9FIRM</name>
<evidence type="ECO:0000256" key="1">
    <source>
        <dbReference type="ARBA" id="ARBA00022737"/>
    </source>
</evidence>
<sequence length="420" mass="46919">YSCDLNDDVCFEDAVYGYGDANWKDKLTSFNGQTITYDEIGNPLTYRDGMAFTWQHGRELAGFSKAGTTATYSYNDSGIRTKKVVNGVTTEYYLNGSTILTQITGNDRLDFLYDDTESLLGFLSDGESYYYVKNIQGDVIGILDSDGNQVVEYVYDVWGKVKLVSGAMSSTLGHLNPFRYRGYYFDQESGLYYLNSRYYDPQTCRFINADGLIYCEDAIPTNLFKYCDNNPVTNTDLSGFWTRGFGLNVNATAILGVSYSIGIYWDDKGSIQFLMSPEAHVGVVSAGIGLFYQRTELETVDHLIGKSYNFGFSGGAAGYLGGDAIFQAGEEHEYDPPIGGQINGGIGVGTDIHGGVSYTMKVPTMPTYYYYMKAHDMKVQYGLTESEELFLAGKLILCDSWRDEDVERAMVFWFPVKAMR</sequence>
<evidence type="ECO:0000313" key="4">
    <source>
        <dbReference type="Proteomes" id="UP001489509"/>
    </source>
</evidence>
<dbReference type="InterPro" id="IPR056823">
    <property type="entry name" value="TEN-like_YD-shell"/>
</dbReference>
<feature type="domain" description="Teneurin-like YD-shell" evidence="2">
    <location>
        <begin position="25"/>
        <end position="232"/>
    </location>
</feature>
<evidence type="ECO:0000313" key="3">
    <source>
        <dbReference type="EMBL" id="MEQ2439623.1"/>
    </source>
</evidence>
<dbReference type="NCBIfam" id="TIGR03696">
    <property type="entry name" value="Rhs_assc_core"/>
    <property type="match status" value="1"/>
</dbReference>
<dbReference type="RefSeq" id="WP_349217880.1">
    <property type="nucleotide sequence ID" value="NZ_JBBMFD010000001.1"/>
</dbReference>
<gene>
    <name evidence="3" type="ORF">WMO26_02135</name>
</gene>
<dbReference type="Gene3D" id="2.180.10.10">
    <property type="entry name" value="RHS repeat-associated core"/>
    <property type="match status" value="1"/>
</dbReference>
<dbReference type="Pfam" id="PF25023">
    <property type="entry name" value="TEN_YD-shell"/>
    <property type="match status" value="1"/>
</dbReference>
<dbReference type="PANTHER" id="PTHR32305:SF15">
    <property type="entry name" value="PROTEIN RHSA-RELATED"/>
    <property type="match status" value="1"/>
</dbReference>
<dbReference type="Proteomes" id="UP001489509">
    <property type="component" value="Unassembled WGS sequence"/>
</dbReference>
<dbReference type="InterPro" id="IPR050708">
    <property type="entry name" value="T6SS_VgrG/RHS"/>
</dbReference>
<keyword evidence="1" id="KW-0677">Repeat</keyword>
<dbReference type="PANTHER" id="PTHR32305">
    <property type="match status" value="1"/>
</dbReference>
<accession>A0ABV1DX46</accession>
<evidence type="ECO:0000259" key="2">
    <source>
        <dbReference type="Pfam" id="PF25023"/>
    </source>
</evidence>